<gene>
    <name evidence="11" type="ORF">NLI96_g8399</name>
</gene>
<comment type="caution">
    <text evidence="11">The sequence shown here is derived from an EMBL/GenBank/DDBJ whole genome shotgun (WGS) entry which is preliminary data.</text>
</comment>
<feature type="transmembrane region" description="Helical" evidence="9">
    <location>
        <begin position="100"/>
        <end position="120"/>
    </location>
</feature>
<dbReference type="InterPro" id="IPR011016">
    <property type="entry name" value="Znf_RING-CH"/>
</dbReference>
<dbReference type="InterPro" id="IPR013083">
    <property type="entry name" value="Znf_RING/FYVE/PHD"/>
</dbReference>
<dbReference type="Gene3D" id="3.30.40.10">
    <property type="entry name" value="Zinc/RING finger domain, C3HC4 (zinc finger)"/>
    <property type="match status" value="1"/>
</dbReference>
<keyword evidence="5" id="KW-0862">Zinc</keyword>
<keyword evidence="12" id="KW-1185">Reference proteome</keyword>
<dbReference type="SUPFAM" id="SSF57850">
    <property type="entry name" value="RING/U-box"/>
    <property type="match status" value="1"/>
</dbReference>
<evidence type="ECO:0000256" key="6">
    <source>
        <dbReference type="ARBA" id="ARBA00022989"/>
    </source>
</evidence>
<keyword evidence="3" id="KW-0479">Metal-binding</keyword>
<accession>A0AAD5YB50</accession>
<protein>
    <recommendedName>
        <fullName evidence="10">RING-CH-type domain-containing protein</fullName>
    </recommendedName>
</protein>
<evidence type="ECO:0000256" key="7">
    <source>
        <dbReference type="ARBA" id="ARBA00023136"/>
    </source>
</evidence>
<dbReference type="PROSITE" id="PS51292">
    <property type="entry name" value="ZF_RING_CH"/>
    <property type="match status" value="1"/>
</dbReference>
<evidence type="ECO:0000313" key="11">
    <source>
        <dbReference type="EMBL" id="KAJ3480370.1"/>
    </source>
</evidence>
<evidence type="ECO:0000256" key="1">
    <source>
        <dbReference type="ARBA" id="ARBA00004141"/>
    </source>
</evidence>
<dbReference type="Proteomes" id="UP001212997">
    <property type="component" value="Unassembled WGS sequence"/>
</dbReference>
<dbReference type="Pfam" id="PF12906">
    <property type="entry name" value="RINGv"/>
    <property type="match status" value="1"/>
</dbReference>
<evidence type="ECO:0000259" key="10">
    <source>
        <dbReference type="PROSITE" id="PS51292"/>
    </source>
</evidence>
<evidence type="ECO:0000256" key="8">
    <source>
        <dbReference type="SAM" id="MobiDB-lite"/>
    </source>
</evidence>
<proteinExistence type="predicted"/>
<keyword evidence="2 9" id="KW-0812">Transmembrane</keyword>
<dbReference type="AlphaFoldDB" id="A0AAD5YB50"/>
<keyword evidence="7 9" id="KW-0472">Membrane</keyword>
<keyword evidence="6 9" id="KW-1133">Transmembrane helix</keyword>
<dbReference type="PANTHER" id="PTHR46283">
    <property type="entry name" value="E3 UBIQUITIN-PROTEIN LIGASE MARCH5"/>
    <property type="match status" value="1"/>
</dbReference>
<feature type="transmembrane region" description="Helical" evidence="9">
    <location>
        <begin position="330"/>
        <end position="352"/>
    </location>
</feature>
<keyword evidence="4" id="KW-0863">Zinc-finger</keyword>
<sequence length="421" mass="46436">MAEHRVPTVNDLRVKLCYICREEEFHDKPQSPPVTWVHPCNCTLVAHESCLLSWIQSAQQDSARATNALKCPQCAAVYEIESDKPLVLRVLNNLNSSLSVVGRLVSGAGLICIVGSLGFVQEFLGKELYNLLLTDDPSNWPWHAFLNLPLIPISLVLSRTRLFDSFPLIPLFLAWTSSPPVPSTQTLMAARWTPKQKASDAYPFAPVINWPPSPAMAAILFPMAAGLYQRSFARFRCWVMGSEPVPKPPVRRIVWALNEDGPAQLRVHIGANLQDDRGQQQQQQQQQPGNAQPALQAQGDGQQQQDGGNDQPQDPAAVAERTIRVTGASLGRFIGGALMIPAISNWMGAILFRLSKYSPILRRILAVKPPRASAPEALSMWFEGKDWGKYGHLKQIGMGLKYAIEVVCGGTSAFAECDPVW</sequence>
<feature type="compositionally biased region" description="Low complexity" evidence="8">
    <location>
        <begin position="279"/>
        <end position="316"/>
    </location>
</feature>
<evidence type="ECO:0000256" key="2">
    <source>
        <dbReference type="ARBA" id="ARBA00022692"/>
    </source>
</evidence>
<feature type="region of interest" description="Disordered" evidence="8">
    <location>
        <begin position="275"/>
        <end position="317"/>
    </location>
</feature>
<evidence type="ECO:0000313" key="12">
    <source>
        <dbReference type="Proteomes" id="UP001212997"/>
    </source>
</evidence>
<evidence type="ECO:0000256" key="5">
    <source>
        <dbReference type="ARBA" id="ARBA00022833"/>
    </source>
</evidence>
<dbReference type="SMART" id="SM00744">
    <property type="entry name" value="RINGv"/>
    <property type="match status" value="1"/>
</dbReference>
<dbReference type="GO" id="GO:0008270">
    <property type="term" value="F:zinc ion binding"/>
    <property type="evidence" value="ECO:0007669"/>
    <property type="project" value="UniProtKB-KW"/>
</dbReference>
<reference evidence="11" key="1">
    <citation type="submission" date="2022-07" db="EMBL/GenBank/DDBJ databases">
        <title>Genome Sequence of Physisporinus lineatus.</title>
        <authorList>
            <person name="Buettner E."/>
        </authorList>
    </citation>
    <scope>NUCLEOTIDE SEQUENCE</scope>
    <source>
        <strain evidence="11">VT162</strain>
    </source>
</reference>
<evidence type="ECO:0000256" key="4">
    <source>
        <dbReference type="ARBA" id="ARBA00022771"/>
    </source>
</evidence>
<comment type="subcellular location">
    <subcellularLocation>
        <location evidence="1">Membrane</location>
        <topology evidence="1">Multi-pass membrane protein</topology>
    </subcellularLocation>
</comment>
<feature type="transmembrane region" description="Helical" evidence="9">
    <location>
        <begin position="140"/>
        <end position="158"/>
    </location>
</feature>
<evidence type="ECO:0000256" key="9">
    <source>
        <dbReference type="SAM" id="Phobius"/>
    </source>
</evidence>
<evidence type="ECO:0000256" key="3">
    <source>
        <dbReference type="ARBA" id="ARBA00022723"/>
    </source>
</evidence>
<feature type="domain" description="RING-CH-type" evidence="10">
    <location>
        <begin position="9"/>
        <end position="81"/>
    </location>
</feature>
<name>A0AAD5YB50_9APHY</name>
<dbReference type="GO" id="GO:0016020">
    <property type="term" value="C:membrane"/>
    <property type="evidence" value="ECO:0007669"/>
    <property type="project" value="UniProtKB-SubCell"/>
</dbReference>
<organism evidence="11 12">
    <name type="scientific">Meripilus lineatus</name>
    <dbReference type="NCBI Taxonomy" id="2056292"/>
    <lineage>
        <taxon>Eukaryota</taxon>
        <taxon>Fungi</taxon>
        <taxon>Dikarya</taxon>
        <taxon>Basidiomycota</taxon>
        <taxon>Agaricomycotina</taxon>
        <taxon>Agaricomycetes</taxon>
        <taxon>Polyporales</taxon>
        <taxon>Meripilaceae</taxon>
        <taxon>Meripilus</taxon>
    </lineage>
</organism>
<dbReference type="EMBL" id="JANAWD010000379">
    <property type="protein sequence ID" value="KAJ3480370.1"/>
    <property type="molecule type" value="Genomic_DNA"/>
</dbReference>